<feature type="domain" description="Flagellar protein FlgJ N-terminal" evidence="1">
    <location>
        <begin position="52"/>
        <end position="95"/>
    </location>
</feature>
<gene>
    <name evidence="2" type="ORF">SAMN04488568_11938</name>
</gene>
<evidence type="ECO:0000313" key="2">
    <source>
        <dbReference type="EMBL" id="SDM71390.1"/>
    </source>
</evidence>
<dbReference type="InterPro" id="IPR019301">
    <property type="entry name" value="Flagellar_prot_FlgJ_N"/>
</dbReference>
<accession>A0A1G9VH05</accession>
<dbReference type="RefSeq" id="WP_091771430.1">
    <property type="nucleotide sequence ID" value="NZ_FNHG01000019.1"/>
</dbReference>
<reference evidence="2 3" key="1">
    <citation type="submission" date="2016-10" db="EMBL/GenBank/DDBJ databases">
        <authorList>
            <person name="de Groot N.N."/>
        </authorList>
    </citation>
    <scope>NUCLEOTIDE SEQUENCE [LARGE SCALE GENOMIC DNA]</scope>
    <source>
        <strain evidence="2 3">DSM 16077</strain>
    </source>
</reference>
<protein>
    <submittedName>
        <fullName evidence="2">Rod binding protein</fullName>
    </submittedName>
</protein>
<name>A0A1G9VH05_9PROT</name>
<evidence type="ECO:0000313" key="3">
    <source>
        <dbReference type="Proteomes" id="UP000199759"/>
    </source>
</evidence>
<dbReference type="AlphaFoldDB" id="A0A1G9VH05"/>
<sequence length="114" mass="11977">MESLLDFQLNQALGASRSGNVTAQTSGTTADAARAAAEDFESVFLAQMMEAMFAQVGEDNPFGGGPGENAFRGMLNEEYAKVMSQAGGLGLSDRLTSEILRYQEAADSQGGESQ</sequence>
<dbReference type="STRING" id="144026.SAMN04488568_11938"/>
<keyword evidence="3" id="KW-1185">Reference proteome</keyword>
<dbReference type="EMBL" id="FNHG01000019">
    <property type="protein sequence ID" value="SDM71390.1"/>
    <property type="molecule type" value="Genomic_DNA"/>
</dbReference>
<dbReference type="Proteomes" id="UP000199759">
    <property type="component" value="Unassembled WGS sequence"/>
</dbReference>
<dbReference type="OrthoDB" id="7862954at2"/>
<evidence type="ECO:0000259" key="1">
    <source>
        <dbReference type="Pfam" id="PF10135"/>
    </source>
</evidence>
<dbReference type="Pfam" id="PF10135">
    <property type="entry name" value="Rod-binding"/>
    <property type="match status" value="1"/>
</dbReference>
<proteinExistence type="predicted"/>
<organism evidence="2 3">
    <name type="scientific">Maricaulis salignorans</name>
    <dbReference type="NCBI Taxonomy" id="144026"/>
    <lineage>
        <taxon>Bacteria</taxon>
        <taxon>Pseudomonadati</taxon>
        <taxon>Pseudomonadota</taxon>
        <taxon>Alphaproteobacteria</taxon>
        <taxon>Maricaulales</taxon>
        <taxon>Maricaulaceae</taxon>
        <taxon>Maricaulis</taxon>
    </lineage>
</organism>